<dbReference type="Proteomes" id="UP001595988">
    <property type="component" value="Unassembled WGS sequence"/>
</dbReference>
<proteinExistence type="predicted"/>
<sequence length="205" mass="24540">MNIHEYIKFLRRAINNVEEVYFGNQNWIDSMLNVHNIKSQDKKREKLMPYLSMHNERVFCYELYHQLRKIMEENRLNEKVILQAELRKAQVSDEITQLFGVNSTDGVYYPDFLIHEPGTYENQDLIIEVKANPKLSTTDMLNDIKKIDQFINRYNYKKGIFLAINVNKERYNQLMTNDHLLNSLEEQINSKNEILLMFRESAKEL</sequence>
<accession>A0ABV9JZB6</accession>
<name>A0ABV9JZB6_9BACI</name>
<evidence type="ECO:0000313" key="1">
    <source>
        <dbReference type="EMBL" id="MFC4663082.1"/>
    </source>
</evidence>
<keyword evidence="2" id="KW-1185">Reference proteome</keyword>
<dbReference type="RefSeq" id="WP_289585310.1">
    <property type="nucleotide sequence ID" value="NZ_JBHSFT010000019.1"/>
</dbReference>
<dbReference type="EMBL" id="JBHSFT010000019">
    <property type="protein sequence ID" value="MFC4663082.1"/>
    <property type="molecule type" value="Genomic_DNA"/>
</dbReference>
<protein>
    <recommendedName>
        <fullName evidence="3">Methionyl-tRNA formyltransferase-like protein</fullName>
    </recommendedName>
</protein>
<evidence type="ECO:0008006" key="3">
    <source>
        <dbReference type="Google" id="ProtNLM"/>
    </source>
</evidence>
<reference evidence="2" key="1">
    <citation type="journal article" date="2019" name="Int. J. Syst. Evol. Microbiol.">
        <title>The Global Catalogue of Microorganisms (GCM) 10K type strain sequencing project: providing services to taxonomists for standard genome sequencing and annotation.</title>
        <authorList>
            <consortium name="The Broad Institute Genomics Platform"/>
            <consortium name="The Broad Institute Genome Sequencing Center for Infectious Disease"/>
            <person name="Wu L."/>
            <person name="Ma J."/>
        </authorList>
    </citation>
    <scope>NUCLEOTIDE SEQUENCE [LARGE SCALE GENOMIC DNA]</scope>
    <source>
        <strain evidence="2">CCUG 37257</strain>
    </source>
</reference>
<gene>
    <name evidence="1" type="ORF">ACFO3P_12935</name>
</gene>
<evidence type="ECO:0000313" key="2">
    <source>
        <dbReference type="Proteomes" id="UP001595988"/>
    </source>
</evidence>
<organism evidence="1 2">
    <name type="scientific">Oceanobacillus aidingensis</name>
    <dbReference type="NCBI Taxonomy" id="645964"/>
    <lineage>
        <taxon>Bacteria</taxon>
        <taxon>Bacillati</taxon>
        <taxon>Bacillota</taxon>
        <taxon>Bacilli</taxon>
        <taxon>Bacillales</taxon>
        <taxon>Bacillaceae</taxon>
        <taxon>Oceanobacillus</taxon>
    </lineage>
</organism>
<comment type="caution">
    <text evidence="1">The sequence shown here is derived from an EMBL/GenBank/DDBJ whole genome shotgun (WGS) entry which is preliminary data.</text>
</comment>